<evidence type="ECO:0000313" key="1">
    <source>
        <dbReference type="EMBL" id="KAB7752960.1"/>
    </source>
</evidence>
<evidence type="ECO:0000313" key="2">
    <source>
        <dbReference type="Proteomes" id="UP000325690"/>
    </source>
</evidence>
<reference evidence="1 2" key="1">
    <citation type="submission" date="2012-10" db="EMBL/GenBank/DDBJ databases">
        <title>The draft sequence of the Mycobacterium pheli genome.</title>
        <authorList>
            <person name="Pettersson B.M.F."/>
            <person name="Das S."/>
            <person name="Dasgupta S."/>
            <person name="Bhattacharya A."/>
            <person name="Kirsebom L.A."/>
        </authorList>
    </citation>
    <scope>NUCLEOTIDE SEQUENCE [LARGE SCALE GENOMIC DNA]</scope>
    <source>
        <strain evidence="1 2">CCUG 21000</strain>
    </source>
</reference>
<name>A0A5N5UXQ5_MYCPH</name>
<dbReference type="EMBL" id="ANBP01000035">
    <property type="protein sequence ID" value="KAB7752960.1"/>
    <property type="molecule type" value="Genomic_DNA"/>
</dbReference>
<gene>
    <name evidence="1" type="ORF">MPHL21000_20355</name>
</gene>
<dbReference type="AlphaFoldDB" id="A0A5N5UXQ5"/>
<accession>A0A5N5UXQ5</accession>
<sequence length="149" mass="15818">MTATTRKWLAAIALLAIVGSGIGVAAVVIYGSLTAPDQVPQAASPPPLPTLTPRVPTPMDFTVDVVVTEQQCPPEAPTCVYKYTIEPKFVGLHPLPETPFTVFYEVVGGNEPQKGEFTVEKDQARILKDVVLEGPPGAQLRANVLQVAG</sequence>
<organism evidence="1 2">
    <name type="scientific">Mycolicibacterium phlei DSM 43239 = CCUG 21000</name>
    <dbReference type="NCBI Taxonomy" id="1226750"/>
    <lineage>
        <taxon>Bacteria</taxon>
        <taxon>Bacillati</taxon>
        <taxon>Actinomycetota</taxon>
        <taxon>Actinomycetes</taxon>
        <taxon>Mycobacteriales</taxon>
        <taxon>Mycobacteriaceae</taxon>
        <taxon>Mycolicibacterium</taxon>
    </lineage>
</organism>
<dbReference type="Proteomes" id="UP000325690">
    <property type="component" value="Unassembled WGS sequence"/>
</dbReference>
<comment type="caution">
    <text evidence="1">The sequence shown here is derived from an EMBL/GenBank/DDBJ whole genome shotgun (WGS) entry which is preliminary data.</text>
</comment>
<protein>
    <submittedName>
        <fullName evidence="1">Uncharacterized protein</fullName>
    </submittedName>
</protein>
<keyword evidence="2" id="KW-1185">Reference proteome</keyword>
<proteinExistence type="predicted"/>